<evidence type="ECO:0000313" key="4">
    <source>
        <dbReference type="Proteomes" id="UP000054560"/>
    </source>
</evidence>
<dbReference type="InterPro" id="IPR036305">
    <property type="entry name" value="RGS_sf"/>
</dbReference>
<proteinExistence type="predicted"/>
<accession>A0A0L0FQF0</accession>
<dbReference type="PANTHER" id="PTHR10845">
    <property type="entry name" value="REGULATOR OF G PROTEIN SIGNALING"/>
    <property type="match status" value="1"/>
</dbReference>
<dbReference type="RefSeq" id="XP_014152130.1">
    <property type="nucleotide sequence ID" value="XM_014296655.1"/>
</dbReference>
<dbReference type="CDD" id="cd07440">
    <property type="entry name" value="RGS"/>
    <property type="match status" value="1"/>
</dbReference>
<dbReference type="Pfam" id="PF00615">
    <property type="entry name" value="RGS"/>
    <property type="match status" value="1"/>
</dbReference>
<sequence>MLTPANANTNKNDVPSSPRSGANSQQHMVPLLRHTTLYMNDLAATLRNDRMLLEHFRLQLESEFADENLEFFELASEYEEAPSLELANAIIDTYIAPNSVRQVSQPSECKSGIEKDAKVMNETRIANPNIFDDAMAWCMTMMLEAWPRFLKSGYYQDYLADLADDNPELLSQLDQPSDDLSPERKLQWLLRNPSNAIARQFETYLKKIYASECYDFWKDLDALMAEPAGENKVKHAEKLVKLYTV</sequence>
<evidence type="ECO:0000259" key="2">
    <source>
        <dbReference type="PROSITE" id="PS50132"/>
    </source>
</evidence>
<dbReference type="OrthoDB" id="196547at2759"/>
<keyword evidence="4" id="KW-1185">Reference proteome</keyword>
<dbReference type="SMART" id="SM00315">
    <property type="entry name" value="RGS"/>
    <property type="match status" value="1"/>
</dbReference>
<gene>
    <name evidence="3" type="ORF">SARC_09330</name>
</gene>
<evidence type="ECO:0000313" key="3">
    <source>
        <dbReference type="EMBL" id="KNC78228.1"/>
    </source>
</evidence>
<reference evidence="3 4" key="1">
    <citation type="submission" date="2011-02" db="EMBL/GenBank/DDBJ databases">
        <title>The Genome Sequence of Sphaeroforma arctica JP610.</title>
        <authorList>
            <consortium name="The Broad Institute Genome Sequencing Platform"/>
            <person name="Russ C."/>
            <person name="Cuomo C."/>
            <person name="Young S.K."/>
            <person name="Zeng Q."/>
            <person name="Gargeya S."/>
            <person name="Alvarado L."/>
            <person name="Berlin A."/>
            <person name="Chapman S.B."/>
            <person name="Chen Z."/>
            <person name="Freedman E."/>
            <person name="Gellesch M."/>
            <person name="Goldberg J."/>
            <person name="Griggs A."/>
            <person name="Gujja S."/>
            <person name="Heilman E."/>
            <person name="Heiman D."/>
            <person name="Howarth C."/>
            <person name="Mehta T."/>
            <person name="Neiman D."/>
            <person name="Pearson M."/>
            <person name="Roberts A."/>
            <person name="Saif S."/>
            <person name="Shea T."/>
            <person name="Shenoy N."/>
            <person name="Sisk P."/>
            <person name="Stolte C."/>
            <person name="Sykes S."/>
            <person name="White J."/>
            <person name="Yandava C."/>
            <person name="Burger G."/>
            <person name="Gray M.W."/>
            <person name="Holland P.W.H."/>
            <person name="King N."/>
            <person name="Lang F.B.F."/>
            <person name="Roger A.J."/>
            <person name="Ruiz-Trillo I."/>
            <person name="Haas B."/>
            <person name="Nusbaum C."/>
            <person name="Birren B."/>
        </authorList>
    </citation>
    <scope>NUCLEOTIDE SEQUENCE [LARGE SCALE GENOMIC DNA]</scope>
    <source>
        <strain evidence="3 4">JP610</strain>
    </source>
</reference>
<dbReference type="Proteomes" id="UP000054560">
    <property type="component" value="Unassembled WGS sequence"/>
</dbReference>
<dbReference type="Gene3D" id="1.10.167.10">
    <property type="entry name" value="Regulator of G-protein Signalling 4, domain 2"/>
    <property type="match status" value="1"/>
</dbReference>
<name>A0A0L0FQF0_9EUKA</name>
<protein>
    <recommendedName>
        <fullName evidence="2">RGS domain-containing protein</fullName>
    </recommendedName>
</protein>
<evidence type="ECO:0000256" key="1">
    <source>
        <dbReference type="SAM" id="MobiDB-lite"/>
    </source>
</evidence>
<dbReference type="InterPro" id="IPR016137">
    <property type="entry name" value="RGS"/>
</dbReference>
<dbReference type="GeneID" id="25909834"/>
<feature type="region of interest" description="Disordered" evidence="1">
    <location>
        <begin position="1"/>
        <end position="25"/>
    </location>
</feature>
<feature type="domain" description="RGS" evidence="2">
    <location>
        <begin position="46"/>
        <end position="159"/>
    </location>
</feature>
<dbReference type="InterPro" id="IPR044926">
    <property type="entry name" value="RGS_subdomain_2"/>
</dbReference>
<dbReference type="EMBL" id="KQ242533">
    <property type="protein sequence ID" value="KNC78228.1"/>
    <property type="molecule type" value="Genomic_DNA"/>
</dbReference>
<dbReference type="PROSITE" id="PS50132">
    <property type="entry name" value="RGS"/>
    <property type="match status" value="1"/>
</dbReference>
<dbReference type="SUPFAM" id="SSF48097">
    <property type="entry name" value="Regulator of G-protein signaling, RGS"/>
    <property type="match status" value="1"/>
</dbReference>
<organism evidence="3 4">
    <name type="scientific">Sphaeroforma arctica JP610</name>
    <dbReference type="NCBI Taxonomy" id="667725"/>
    <lineage>
        <taxon>Eukaryota</taxon>
        <taxon>Ichthyosporea</taxon>
        <taxon>Ichthyophonida</taxon>
        <taxon>Sphaeroforma</taxon>
    </lineage>
</organism>
<dbReference type="AlphaFoldDB" id="A0A0L0FQF0"/>
<dbReference type="PANTHER" id="PTHR10845:SF192">
    <property type="entry name" value="DOUBLE HIT, ISOFORM B"/>
    <property type="match status" value="1"/>
</dbReference>